<keyword evidence="5" id="KW-1185">Reference proteome</keyword>
<dbReference type="PANTHER" id="PTHR16266">
    <property type="entry name" value="WD REPEAT DOMAIN 9"/>
    <property type="match status" value="1"/>
</dbReference>
<accession>A0A0V0QJ12</accession>
<keyword evidence="3" id="KW-0812">Transmembrane</keyword>
<dbReference type="GO" id="GO:0007010">
    <property type="term" value="P:cytoskeleton organization"/>
    <property type="evidence" value="ECO:0007669"/>
    <property type="project" value="TreeGrafter"/>
</dbReference>
<dbReference type="InterPro" id="IPR052060">
    <property type="entry name" value="Bromo_WD_repeat"/>
</dbReference>
<feature type="transmembrane region" description="Helical" evidence="3">
    <location>
        <begin position="705"/>
        <end position="724"/>
    </location>
</feature>
<feature type="compositionally biased region" description="Basic and acidic residues" evidence="2">
    <location>
        <begin position="1139"/>
        <end position="1150"/>
    </location>
</feature>
<keyword evidence="3" id="KW-1133">Transmembrane helix</keyword>
<feature type="compositionally biased region" description="Low complexity" evidence="2">
    <location>
        <begin position="229"/>
        <end position="244"/>
    </location>
</feature>
<feature type="region of interest" description="Disordered" evidence="2">
    <location>
        <begin position="225"/>
        <end position="244"/>
    </location>
</feature>
<feature type="compositionally biased region" description="Low complexity" evidence="2">
    <location>
        <begin position="103"/>
        <end position="113"/>
    </location>
</feature>
<dbReference type="Proteomes" id="UP000054937">
    <property type="component" value="Unassembled WGS sequence"/>
</dbReference>
<protein>
    <recommendedName>
        <fullName evidence="6">Transmembrane protein</fullName>
    </recommendedName>
</protein>
<feature type="region of interest" description="Disordered" evidence="2">
    <location>
        <begin position="363"/>
        <end position="422"/>
    </location>
</feature>
<feature type="region of interest" description="Disordered" evidence="2">
    <location>
        <begin position="1"/>
        <end position="25"/>
    </location>
</feature>
<organism evidence="4 5">
    <name type="scientific">Pseudocohnilembus persalinus</name>
    <name type="common">Ciliate</name>
    <dbReference type="NCBI Taxonomy" id="266149"/>
    <lineage>
        <taxon>Eukaryota</taxon>
        <taxon>Sar</taxon>
        <taxon>Alveolata</taxon>
        <taxon>Ciliophora</taxon>
        <taxon>Intramacronucleata</taxon>
        <taxon>Oligohymenophorea</taxon>
        <taxon>Scuticociliatia</taxon>
        <taxon>Philasterida</taxon>
        <taxon>Pseudocohnilembidae</taxon>
        <taxon>Pseudocohnilembus</taxon>
    </lineage>
</organism>
<dbReference type="GO" id="GO:0008360">
    <property type="term" value="P:regulation of cell shape"/>
    <property type="evidence" value="ECO:0007669"/>
    <property type="project" value="TreeGrafter"/>
</dbReference>
<keyword evidence="3" id="KW-0472">Membrane</keyword>
<sequence>MDKQNLKEKLYTGQENEQENESQQGIQYKISISSENNKNKLPKMNQNRQINLDIQQHSDQKSIVEMSEKSSNQVQSKFSSFLSKNKSKFSDKIQNQSKNINPSQIQNRSQNKSQQKKIELKNEGTKIINPNLLDIEDNLLTLQKRLNEVYINPNINKIDTFLYKQDQIISNRPRKKSMYNKKQDLDDQYLANDQNKSTDKIKFQQKNQNSNQLNIQQNEKFQQRKLSKQNKNLIQKQENQQQNKKLDLNQIQNKKASIKSIQQLQEALKGLEGYQNNISPTQKNEQKQIIVKEQEEEDKNQINILQLKQQNEKKLGTFEKWEQNDKNQKKKKLFESEISENTLNENFIQIQQKEQDFQILNDDKKDKKQQQQHTQNLEKEVYQDKQQQQQQQQDQQKNEYQVQQDENQNDESFSDEESDIENFQKKKKSQFNDEACQQHANVIFDDVQVENIFFPYQVPADIEFAKKHQKAQYFGIPNTYGDKCKCCQELVKVNKYSIWENYKKILKYELPTSQASASQYKAAGTLQLPQGHKAFIFLNSHDDAIVLQHFYQKNKVKVNKMISTFKNIFKIEQLNKNDISVTFPPGLYTDIMWNKIGIPLKYKSIRRLAIYGTIGIIIIVIDVLAFKFIQQKILYEIEYYFDQMNGKDGENFDISQYIDSLLQQTYFSIIYFMMGQICISSGSLLMKRVLNTTHSLDGDKTNSLLTEQMVMVVVLFVLQLIYLLKPKIEKLKSDRQYKKYVKQLAALRIRQPISDNKYIKEDVYYNSYLKYIQNFDPYFVELINKEMRFQALKYEIQKAQKKKSKKKNSKEKITQLKALQMEEIQKEIQEKVQNQIEKPKKLLDIHNLTQKLTTDALNESIIDCSKNNINPNSSPLRQQSINFEIENLQIKLEGGISEDINKDIEEINLEEFQQKIQNDELDEQFLQGENFENKINELNHKLKLEKIESNYLTEYQRLEQIYQNLQQLRISVQNRFPLLNNDHFKSEINSNDNSIFPNDSDLLDSQKIKSPQNYQQYLQQQQDLEQEEDLTESQTEFKKFIKFFLGRSSPQKRKPKILNEQIRKRDIDIKNADLSLSQVSQQNNKENFCKKNSNSNNLSLFSLIKSKLSGENQQENQQIEKSQKLSKSGLNSKVQENVQENKNRRKSLELKKNELQQQFLKDKQIFS</sequence>
<keyword evidence="1" id="KW-0175">Coiled coil</keyword>
<reference evidence="4 5" key="1">
    <citation type="journal article" date="2015" name="Sci. Rep.">
        <title>Genome of the facultative scuticociliatosis pathogen Pseudocohnilembus persalinus provides insight into its virulence through horizontal gene transfer.</title>
        <authorList>
            <person name="Xiong J."/>
            <person name="Wang G."/>
            <person name="Cheng J."/>
            <person name="Tian M."/>
            <person name="Pan X."/>
            <person name="Warren A."/>
            <person name="Jiang C."/>
            <person name="Yuan D."/>
            <person name="Miao W."/>
        </authorList>
    </citation>
    <scope>NUCLEOTIDE SEQUENCE [LARGE SCALE GENOMIC DNA]</scope>
    <source>
        <strain evidence="4">36N120E</strain>
    </source>
</reference>
<dbReference type="InParanoid" id="A0A0V0QJ12"/>
<evidence type="ECO:0000256" key="3">
    <source>
        <dbReference type="SAM" id="Phobius"/>
    </source>
</evidence>
<feature type="coiled-coil region" evidence="1">
    <location>
        <begin position="902"/>
        <end position="975"/>
    </location>
</feature>
<gene>
    <name evidence="4" type="ORF">PPERSA_04909</name>
</gene>
<dbReference type="GO" id="GO:0006357">
    <property type="term" value="P:regulation of transcription by RNA polymerase II"/>
    <property type="evidence" value="ECO:0007669"/>
    <property type="project" value="TreeGrafter"/>
</dbReference>
<evidence type="ECO:0000313" key="4">
    <source>
        <dbReference type="EMBL" id="KRX02287.1"/>
    </source>
</evidence>
<proteinExistence type="predicted"/>
<dbReference type="AlphaFoldDB" id="A0A0V0QJ12"/>
<feature type="compositionally biased region" description="Polar residues" evidence="2">
    <location>
        <begin position="93"/>
        <end position="102"/>
    </location>
</feature>
<dbReference type="GO" id="GO:0005634">
    <property type="term" value="C:nucleus"/>
    <property type="evidence" value="ECO:0007669"/>
    <property type="project" value="TreeGrafter"/>
</dbReference>
<feature type="coiled-coil region" evidence="1">
    <location>
        <begin position="782"/>
        <end position="819"/>
    </location>
</feature>
<comment type="caution">
    <text evidence="4">The sequence shown here is derived from an EMBL/GenBank/DDBJ whole genome shotgun (WGS) entry which is preliminary data.</text>
</comment>
<feature type="transmembrane region" description="Helical" evidence="3">
    <location>
        <begin position="666"/>
        <end position="685"/>
    </location>
</feature>
<feature type="compositionally biased region" description="Acidic residues" evidence="2">
    <location>
        <begin position="407"/>
        <end position="420"/>
    </location>
</feature>
<dbReference type="EMBL" id="LDAU01000156">
    <property type="protein sequence ID" value="KRX02287.1"/>
    <property type="molecule type" value="Genomic_DNA"/>
</dbReference>
<evidence type="ECO:0000313" key="5">
    <source>
        <dbReference type="Proteomes" id="UP000054937"/>
    </source>
</evidence>
<feature type="region of interest" description="Disordered" evidence="2">
    <location>
        <begin position="1112"/>
        <end position="1150"/>
    </location>
</feature>
<feature type="compositionally biased region" description="Basic and acidic residues" evidence="2">
    <location>
        <begin position="1"/>
        <end position="10"/>
    </location>
</feature>
<evidence type="ECO:0008006" key="6">
    <source>
        <dbReference type="Google" id="ProtNLM"/>
    </source>
</evidence>
<feature type="compositionally biased region" description="Polar residues" evidence="2">
    <location>
        <begin position="1112"/>
        <end position="1138"/>
    </location>
</feature>
<feature type="compositionally biased region" description="Low complexity" evidence="2">
    <location>
        <begin position="384"/>
        <end position="406"/>
    </location>
</feature>
<evidence type="ECO:0000256" key="1">
    <source>
        <dbReference type="SAM" id="Coils"/>
    </source>
</evidence>
<feature type="transmembrane region" description="Helical" evidence="3">
    <location>
        <begin position="608"/>
        <end position="629"/>
    </location>
</feature>
<evidence type="ECO:0000256" key="2">
    <source>
        <dbReference type="SAM" id="MobiDB-lite"/>
    </source>
</evidence>
<name>A0A0V0QJ12_PSEPJ</name>
<dbReference type="PANTHER" id="PTHR16266:SF17">
    <property type="entry name" value="BRWD3"/>
    <property type="match status" value="1"/>
</dbReference>
<feature type="region of interest" description="Disordered" evidence="2">
    <location>
        <begin position="85"/>
        <end position="116"/>
    </location>
</feature>